<dbReference type="EMBL" id="JBBPBN010000010">
    <property type="protein sequence ID" value="KAK9030366.1"/>
    <property type="molecule type" value="Genomic_DNA"/>
</dbReference>
<comment type="caution">
    <text evidence="2">The sequence shown here is derived from an EMBL/GenBank/DDBJ whole genome shotgun (WGS) entry which is preliminary data.</text>
</comment>
<accession>A0ABR2SZC5</accession>
<feature type="region of interest" description="Disordered" evidence="1">
    <location>
        <begin position="170"/>
        <end position="190"/>
    </location>
</feature>
<proteinExistence type="predicted"/>
<dbReference type="InterPro" id="IPR053052">
    <property type="entry name" value="Imprinting_Balance_Reg"/>
</dbReference>
<reference evidence="2 3" key="1">
    <citation type="journal article" date="2024" name="G3 (Bethesda)">
        <title>Genome assembly of Hibiscus sabdariffa L. provides insights into metabolisms of medicinal natural products.</title>
        <authorList>
            <person name="Kim T."/>
        </authorList>
    </citation>
    <scope>NUCLEOTIDE SEQUENCE [LARGE SCALE GENOMIC DNA]</scope>
    <source>
        <strain evidence="2">TK-2024</strain>
        <tissue evidence="2">Old leaves</tissue>
    </source>
</reference>
<dbReference type="Proteomes" id="UP001396334">
    <property type="component" value="Unassembled WGS sequence"/>
</dbReference>
<dbReference type="PANTHER" id="PTHR45496">
    <property type="entry name" value="CHAPERONE DNAJ-DOMAIN SUPERFAMILY PROTEIN"/>
    <property type="match status" value="1"/>
</dbReference>
<feature type="compositionally biased region" description="Basic and acidic residues" evidence="1">
    <location>
        <begin position="39"/>
        <end position="74"/>
    </location>
</feature>
<protein>
    <submittedName>
        <fullName evidence="2">Uncharacterized protein</fullName>
    </submittedName>
</protein>
<evidence type="ECO:0000313" key="2">
    <source>
        <dbReference type="EMBL" id="KAK9030366.1"/>
    </source>
</evidence>
<evidence type="ECO:0000256" key="1">
    <source>
        <dbReference type="SAM" id="MobiDB-lite"/>
    </source>
</evidence>
<feature type="compositionally biased region" description="Basic and acidic residues" evidence="1">
    <location>
        <begin position="175"/>
        <end position="190"/>
    </location>
</feature>
<evidence type="ECO:0000313" key="3">
    <source>
        <dbReference type="Proteomes" id="UP001396334"/>
    </source>
</evidence>
<sequence length="269" mass="30845">MNTNFYFTQKAFNFGFNPPQEHDRTTRKNTGNDQWPETHFPKLSRDGNELKTDHLKQERGGENEPKKGPPEKKNEKGSFWTVCPYCYHMYEYESKYVDCCLLCQHCSRGFHGLAVEAPPESFLANGNSGQYYFGYGVFPLGYSGDNGFFSNKKEVGEGDNGGKHVVVEVSDESDDEKKGKAMENKSSEVKTDEFGKGVTRRVKSVPRNPKKLMGRGIKVKEMIEKMKFMEMNEEFWKEVDKNGGSKEQDDQLDFIEADDDIFVGLKDIW</sequence>
<organism evidence="2 3">
    <name type="scientific">Hibiscus sabdariffa</name>
    <name type="common">roselle</name>
    <dbReference type="NCBI Taxonomy" id="183260"/>
    <lineage>
        <taxon>Eukaryota</taxon>
        <taxon>Viridiplantae</taxon>
        <taxon>Streptophyta</taxon>
        <taxon>Embryophyta</taxon>
        <taxon>Tracheophyta</taxon>
        <taxon>Spermatophyta</taxon>
        <taxon>Magnoliopsida</taxon>
        <taxon>eudicotyledons</taxon>
        <taxon>Gunneridae</taxon>
        <taxon>Pentapetalae</taxon>
        <taxon>rosids</taxon>
        <taxon>malvids</taxon>
        <taxon>Malvales</taxon>
        <taxon>Malvaceae</taxon>
        <taxon>Malvoideae</taxon>
        <taxon>Hibiscus</taxon>
    </lineage>
</organism>
<dbReference type="PANTHER" id="PTHR45496:SF12">
    <property type="entry name" value="J DOMAIN-CONTAINING PROTEIN"/>
    <property type="match status" value="1"/>
</dbReference>
<name>A0ABR2SZC5_9ROSI</name>
<gene>
    <name evidence="2" type="ORF">V6N11_031793</name>
</gene>
<keyword evidence="3" id="KW-1185">Reference proteome</keyword>
<feature type="region of interest" description="Disordered" evidence="1">
    <location>
        <begin position="15"/>
        <end position="74"/>
    </location>
</feature>